<proteinExistence type="predicted"/>
<comment type="caution">
    <text evidence="1">The sequence shown here is derived from an EMBL/GenBank/DDBJ whole genome shotgun (WGS) entry which is preliminary data.</text>
</comment>
<sequence>MSQDLVEAEINIIALTKKLDDTLNAQAITFAVLEKANEEKKALQLSSQAKISTLRTNFEASTMSRSDAEGAYVNLLAEKKMLKEKFAGVDVEFTTNFHNTEAYANFSAFFASGGQQEVITVLCNDFSDLDIAFLEDKIFYRAG</sequence>
<dbReference type="EMBL" id="JBFOLK010000011">
    <property type="protein sequence ID" value="KAL2474599.1"/>
    <property type="molecule type" value="Genomic_DNA"/>
</dbReference>
<keyword evidence="2" id="KW-1185">Reference proteome</keyword>
<reference evidence="2" key="1">
    <citation type="submission" date="2024-07" db="EMBL/GenBank/DDBJ databases">
        <title>Two chromosome-level genome assemblies of Korean endemic species Abeliophyllum distichum and Forsythia ovata (Oleaceae).</title>
        <authorList>
            <person name="Jang H."/>
        </authorList>
    </citation>
    <scope>NUCLEOTIDE SEQUENCE [LARGE SCALE GENOMIC DNA]</scope>
</reference>
<name>A0ABD1QFC5_9LAMI</name>
<evidence type="ECO:0000313" key="1">
    <source>
        <dbReference type="EMBL" id="KAL2474599.1"/>
    </source>
</evidence>
<organism evidence="1 2">
    <name type="scientific">Abeliophyllum distichum</name>
    <dbReference type="NCBI Taxonomy" id="126358"/>
    <lineage>
        <taxon>Eukaryota</taxon>
        <taxon>Viridiplantae</taxon>
        <taxon>Streptophyta</taxon>
        <taxon>Embryophyta</taxon>
        <taxon>Tracheophyta</taxon>
        <taxon>Spermatophyta</taxon>
        <taxon>Magnoliopsida</taxon>
        <taxon>eudicotyledons</taxon>
        <taxon>Gunneridae</taxon>
        <taxon>Pentapetalae</taxon>
        <taxon>asterids</taxon>
        <taxon>lamiids</taxon>
        <taxon>Lamiales</taxon>
        <taxon>Oleaceae</taxon>
        <taxon>Forsythieae</taxon>
        <taxon>Abeliophyllum</taxon>
    </lineage>
</organism>
<gene>
    <name evidence="1" type="ORF">Adt_35335</name>
</gene>
<accession>A0ABD1QFC5</accession>
<protein>
    <submittedName>
        <fullName evidence="1">Uncharacterized protein</fullName>
    </submittedName>
</protein>
<dbReference type="AlphaFoldDB" id="A0ABD1QFC5"/>
<evidence type="ECO:0000313" key="2">
    <source>
        <dbReference type="Proteomes" id="UP001604336"/>
    </source>
</evidence>
<dbReference type="Proteomes" id="UP001604336">
    <property type="component" value="Unassembled WGS sequence"/>
</dbReference>